<keyword evidence="3" id="KW-1185">Reference proteome</keyword>
<sequence>MPAAERDDRRPEPAVPRRAHTTVANLRLLLPRIRVTHAAAPLLPRDHAGHDPTVRNPTVRNPAVFASAAHPHAGHGTTPGRLTVDHAAAASHAQGHRAAGTFTGPGQDADVRKATIGSPSAQDATTGNRTVEHSTIRNAALKSPTIGSPAVHGGAYRNAAVRDITTRAATVGNFLVGRGVARHVSTRPANHPRRTLMTAPAQARPKTQAGPSVPYRNRRSGFDVFIGHSRPTSR</sequence>
<proteinExistence type="predicted"/>
<evidence type="ECO:0000313" key="2">
    <source>
        <dbReference type="EMBL" id="GAA1666617.1"/>
    </source>
</evidence>
<organism evidence="2 3">
    <name type="scientific">Nonomuraea maheshkhaliensis</name>
    <dbReference type="NCBI Taxonomy" id="419590"/>
    <lineage>
        <taxon>Bacteria</taxon>
        <taxon>Bacillati</taxon>
        <taxon>Actinomycetota</taxon>
        <taxon>Actinomycetes</taxon>
        <taxon>Streptosporangiales</taxon>
        <taxon>Streptosporangiaceae</taxon>
        <taxon>Nonomuraea</taxon>
    </lineage>
</organism>
<name>A0ABN2G7F7_9ACTN</name>
<protein>
    <submittedName>
        <fullName evidence="2">Uncharacterized protein</fullName>
    </submittedName>
</protein>
<evidence type="ECO:0000256" key="1">
    <source>
        <dbReference type="SAM" id="MobiDB-lite"/>
    </source>
</evidence>
<reference evidence="2 3" key="1">
    <citation type="journal article" date="2019" name="Int. J. Syst. Evol. Microbiol.">
        <title>The Global Catalogue of Microorganisms (GCM) 10K type strain sequencing project: providing services to taxonomists for standard genome sequencing and annotation.</title>
        <authorList>
            <consortium name="The Broad Institute Genomics Platform"/>
            <consortium name="The Broad Institute Genome Sequencing Center for Infectious Disease"/>
            <person name="Wu L."/>
            <person name="Ma J."/>
        </authorList>
    </citation>
    <scope>NUCLEOTIDE SEQUENCE [LARGE SCALE GENOMIC DNA]</scope>
    <source>
        <strain evidence="2 3">JCM 13929</strain>
    </source>
</reference>
<feature type="region of interest" description="Disordered" evidence="1">
    <location>
        <begin position="89"/>
        <end position="135"/>
    </location>
</feature>
<feature type="region of interest" description="Disordered" evidence="1">
    <location>
        <begin position="200"/>
        <end position="234"/>
    </location>
</feature>
<evidence type="ECO:0000313" key="3">
    <source>
        <dbReference type="Proteomes" id="UP001500064"/>
    </source>
</evidence>
<feature type="compositionally biased region" description="Low complexity" evidence="1">
    <location>
        <begin position="89"/>
        <end position="99"/>
    </location>
</feature>
<accession>A0ABN2G7F7</accession>
<comment type="caution">
    <text evidence="2">The sequence shown here is derived from an EMBL/GenBank/DDBJ whole genome shotgun (WGS) entry which is preliminary data.</text>
</comment>
<feature type="compositionally biased region" description="Polar residues" evidence="1">
    <location>
        <begin position="117"/>
        <end position="129"/>
    </location>
</feature>
<gene>
    <name evidence="2" type="ORF">GCM10009733_075240</name>
</gene>
<dbReference type="EMBL" id="BAAAMU010000076">
    <property type="protein sequence ID" value="GAA1666617.1"/>
    <property type="molecule type" value="Genomic_DNA"/>
</dbReference>
<dbReference type="Proteomes" id="UP001500064">
    <property type="component" value="Unassembled WGS sequence"/>
</dbReference>